<evidence type="ECO:0000256" key="1">
    <source>
        <dbReference type="SAM" id="Phobius"/>
    </source>
</evidence>
<feature type="transmembrane region" description="Helical" evidence="1">
    <location>
        <begin position="52"/>
        <end position="71"/>
    </location>
</feature>
<reference evidence="3" key="1">
    <citation type="submission" date="2021-05" db="EMBL/GenBank/DDBJ databases">
        <title>Novel Bacillus species.</title>
        <authorList>
            <person name="Liu G."/>
        </authorList>
    </citation>
    <scope>NUCLEOTIDE SEQUENCE</scope>
    <source>
        <strain evidence="3 5">FJAT-50051</strain>
    </source>
</reference>
<keyword evidence="5" id="KW-1185">Reference proteome</keyword>
<feature type="transmembrane region" description="Helical" evidence="1">
    <location>
        <begin position="7"/>
        <end position="28"/>
    </location>
</feature>
<keyword evidence="1" id="KW-0812">Transmembrane</keyword>
<dbReference type="InterPro" id="IPR026272">
    <property type="entry name" value="SdpI"/>
</dbReference>
<dbReference type="RefSeq" id="WP_213146117.1">
    <property type="nucleotide sequence ID" value="NZ_JAGYPE020000031.1"/>
</dbReference>
<organism evidence="3">
    <name type="scientific">Neobacillus citreus</name>
    <dbReference type="NCBI Taxonomy" id="2833578"/>
    <lineage>
        <taxon>Bacteria</taxon>
        <taxon>Bacillati</taxon>
        <taxon>Bacillota</taxon>
        <taxon>Bacilli</taxon>
        <taxon>Bacillales</taxon>
        <taxon>Bacillaceae</taxon>
        <taxon>Neobacillus</taxon>
    </lineage>
</organism>
<evidence type="ECO:0000313" key="5">
    <source>
        <dbReference type="Proteomes" id="UP000677265"/>
    </source>
</evidence>
<keyword evidence="1" id="KW-0472">Membrane</keyword>
<feature type="domain" description="DUF1648" evidence="2">
    <location>
        <begin position="12"/>
        <end position="53"/>
    </location>
</feature>
<sequence>MKKNKLFYITLIISIIPLIVNLIAFPHMPNKFPVHWGPSGEPDRYGSRIEQLTMSALPLVLFVFLNFLPSIDPKRESYKKHSGAFSIINSVIILFLVITNLLGLFSGLGYDIPFQKVVPVLLGILFIVLGNFMTQIRHNYFFGIRTPWTLASEYVWKKTHRFGGYVFVVIGFVPLITTFIGSTGMYFFLAALAVGIALIMIYSYSVFKREKGNE</sequence>
<dbReference type="Pfam" id="PF13630">
    <property type="entry name" value="SdpI"/>
    <property type="match status" value="1"/>
</dbReference>
<feature type="transmembrane region" description="Helical" evidence="1">
    <location>
        <begin position="83"/>
        <end position="105"/>
    </location>
</feature>
<dbReference type="GO" id="GO:0009636">
    <property type="term" value="P:response to toxic substance"/>
    <property type="evidence" value="ECO:0007669"/>
    <property type="project" value="TreeGrafter"/>
</dbReference>
<dbReference type="InterPro" id="IPR012867">
    <property type="entry name" value="DUF1648"/>
</dbReference>
<dbReference type="InterPro" id="IPR025962">
    <property type="entry name" value="SdpI/YhfL"/>
</dbReference>
<protein>
    <submittedName>
        <fullName evidence="3">SdpI family protein</fullName>
    </submittedName>
</protein>
<dbReference type="PANTHER" id="PTHR37810">
    <property type="entry name" value="IMMUNITY PROTEIN SDPI"/>
    <property type="match status" value="1"/>
</dbReference>
<dbReference type="EMBL" id="JAGYPE020000031">
    <property type="protein sequence ID" value="MCH6267155.1"/>
    <property type="molecule type" value="Genomic_DNA"/>
</dbReference>
<proteinExistence type="predicted"/>
<keyword evidence="1" id="KW-1133">Transmembrane helix</keyword>
<gene>
    <name evidence="4" type="ORF">KHB02_016655</name>
    <name evidence="3" type="ORF">KHB02_33465</name>
</gene>
<dbReference type="AlphaFoldDB" id="A0A942T4K2"/>
<dbReference type="EMBL" id="JAGYPE010000007">
    <property type="protein sequence ID" value="MBS4186285.1"/>
    <property type="molecule type" value="Genomic_DNA"/>
</dbReference>
<dbReference type="PANTHER" id="PTHR37810:SF5">
    <property type="entry name" value="IMMUNITY PROTEIN SDPI"/>
    <property type="match status" value="1"/>
</dbReference>
<evidence type="ECO:0000313" key="3">
    <source>
        <dbReference type="EMBL" id="MBS4186285.1"/>
    </source>
</evidence>
<name>A0A942T4K2_9BACI</name>
<feature type="transmembrane region" description="Helical" evidence="1">
    <location>
        <begin position="117"/>
        <end position="136"/>
    </location>
</feature>
<comment type="caution">
    <text evidence="3">The sequence shown here is derived from an EMBL/GenBank/DDBJ whole genome shotgun (WGS) entry which is preliminary data.</text>
</comment>
<feature type="transmembrane region" description="Helical" evidence="1">
    <location>
        <begin position="186"/>
        <end position="207"/>
    </location>
</feature>
<dbReference type="Proteomes" id="UP000677265">
    <property type="component" value="Unassembled WGS sequence"/>
</dbReference>
<accession>A0A942T4K2</accession>
<evidence type="ECO:0000313" key="4">
    <source>
        <dbReference type="EMBL" id="MCH6267155.1"/>
    </source>
</evidence>
<evidence type="ECO:0000259" key="2">
    <source>
        <dbReference type="Pfam" id="PF07853"/>
    </source>
</evidence>
<feature type="transmembrane region" description="Helical" evidence="1">
    <location>
        <begin position="162"/>
        <end position="180"/>
    </location>
</feature>
<dbReference type="Pfam" id="PF07853">
    <property type="entry name" value="DUF1648"/>
    <property type="match status" value="1"/>
</dbReference>
<dbReference type="PIRSF" id="PIRSF038959">
    <property type="entry name" value="SdpI"/>
    <property type="match status" value="1"/>
</dbReference>